<evidence type="ECO:0000313" key="2">
    <source>
        <dbReference type="Proteomes" id="UP000779049"/>
    </source>
</evidence>
<sequence length="140" mass="16104">MRNTQIMRRETQEAILAGEDALESLIAAQERLSSAKSWGVFDMFGGGFIASMVKHSKMNEAAELMEEAKERLQRFQRELFDVDVPQEFQMEISGFLSFADFFFDGIVADYLVQSKINDAREQVDDAIERVRKILGDLKKW</sequence>
<comment type="caution">
    <text evidence="1">The sequence shown here is derived from an EMBL/GenBank/DDBJ whole genome shotgun (WGS) entry which is preliminary data.</text>
</comment>
<accession>A0ABS7L5P0</accession>
<name>A0ABS7L5P0_9FIRM</name>
<proteinExistence type="predicted"/>
<keyword evidence="2" id="KW-1185">Reference proteome</keyword>
<dbReference type="Proteomes" id="UP000779049">
    <property type="component" value="Unassembled WGS sequence"/>
</dbReference>
<gene>
    <name evidence="1" type="ORF">FLB61_04460</name>
</gene>
<evidence type="ECO:0000313" key="1">
    <source>
        <dbReference type="EMBL" id="MBY0758351.1"/>
    </source>
</evidence>
<protein>
    <submittedName>
        <fullName evidence="1">Uncharacterized protein</fullName>
    </submittedName>
</protein>
<dbReference type="EMBL" id="VIRV01000004">
    <property type="protein sequence ID" value="MBY0758351.1"/>
    <property type="molecule type" value="Genomic_DNA"/>
</dbReference>
<reference evidence="1 2" key="1">
    <citation type="journal article" date="2020" name="New Microbes New Infect">
        <title>Sellimonas caecigallum sp. nov., description and genome sequence of a new member of the Sellimonas genus isolated from the cecum of feral chicken.</title>
        <authorList>
            <person name="Wongkuna S."/>
            <person name="Ghimire S."/>
            <person name="Antony L."/>
            <person name="Chankhamhaengdecha S."/>
            <person name="Janvilisri T."/>
            <person name="Scaria J."/>
        </authorList>
    </citation>
    <scope>NUCLEOTIDE SEQUENCE [LARGE SCALE GENOMIC DNA]</scope>
    <source>
        <strain evidence="1 2">SW451</strain>
    </source>
</reference>
<organism evidence="1 2">
    <name type="scientific">Sellimonas caecigallum</name>
    <dbReference type="NCBI Taxonomy" id="2592333"/>
    <lineage>
        <taxon>Bacteria</taxon>
        <taxon>Bacillati</taxon>
        <taxon>Bacillota</taxon>
        <taxon>Clostridia</taxon>
        <taxon>Lachnospirales</taxon>
        <taxon>Lachnospiraceae</taxon>
        <taxon>Sellimonas</taxon>
    </lineage>
</organism>